<dbReference type="InterPro" id="IPR025663">
    <property type="entry name" value="AKAP_28"/>
</dbReference>
<gene>
    <name evidence="2" type="ORF">PAPYR_5221</name>
</gene>
<evidence type="ECO:0000313" key="3">
    <source>
        <dbReference type="Proteomes" id="UP001141327"/>
    </source>
</evidence>
<dbReference type="Pfam" id="PF14469">
    <property type="entry name" value="AKAP28"/>
    <property type="match status" value="1"/>
</dbReference>
<feature type="compositionally biased region" description="Low complexity" evidence="1">
    <location>
        <begin position="366"/>
        <end position="384"/>
    </location>
</feature>
<proteinExistence type="predicted"/>
<protein>
    <submittedName>
        <fullName evidence="2">Uncharacterized protein</fullName>
    </submittedName>
</protein>
<keyword evidence="3" id="KW-1185">Reference proteome</keyword>
<comment type="caution">
    <text evidence="2">The sequence shown here is derived from an EMBL/GenBank/DDBJ whole genome shotgun (WGS) entry which is preliminary data.</text>
</comment>
<organism evidence="2 3">
    <name type="scientific">Paratrimastix pyriformis</name>
    <dbReference type="NCBI Taxonomy" id="342808"/>
    <lineage>
        <taxon>Eukaryota</taxon>
        <taxon>Metamonada</taxon>
        <taxon>Preaxostyla</taxon>
        <taxon>Paratrimastigidae</taxon>
        <taxon>Paratrimastix</taxon>
    </lineage>
</organism>
<accession>A0ABQ8UI81</accession>
<dbReference type="EMBL" id="JAPMOS010000024">
    <property type="protein sequence ID" value="KAJ4458938.1"/>
    <property type="molecule type" value="Genomic_DNA"/>
</dbReference>
<sequence>MASEAKEYIQQVLKRWDLRGYVFCLRVKQVLPTSVIVEAIFSKPTQQQPIPDTTASIVFTYTPPSGGGAPMMTFHLEHQTFEHVIDHAFVFNPEWIDKIVNNKRKIRQDFSSLAVHTGGLGQAAPVLRNLQVHTTLATPTDSLNALSVSHIFSMHDGLCALCEPEQSSAPAALAALRTITLYDLNSEGRSSARRPTTLTLDLGQPQPQAQIFVRLTNPGKLVVTTVFGGTSLRVHLFNTGNMRKQCTIKVPTGVSTGQIVIRSVALLDNLLFVLFRPDHRVQHAHRLLWARLDLDQGLLSDQQQAEIVVDAAPDRIHAFDAPPCAGCEPDRIDLLQGAGRLADREANPEDIIVVFHQRPLAIGGTLPPAASASPPPGGSRALSRQGVPSLQPIAAAVSGGGTAAAPATTRLMFVEARTGKVLDQLAVTGEANPTLSSLLLDKYLASAVLPTSRLSGGMAPFILESPETDLTVTSLVLYTPFCISCSTPTLALRASAANPPAATVVRVWNLATHQPMLDMALADQALTLGLPPALPPHDPRRGSPNHIGGGLRLLAGVAPSLGAVSRPSTATSGSADRGLLALGLFEQGLLCGWDLQPYAPRVTASTEEGATTGHPAYFIPPAEITPRNLTGGVFLPVSAEGPEDPADGGSSSESLVFLPDGTFRLHRVAAARSGGGATTPTTPTSPEGDITFNGTTAGSRVEWGLEGTYQCRLRKTPPPEGATHESLWEVALLANVHLHWPAPKAATDASAAAEEEELVREPIRLPLVMQVGSGGLQQPLVLRSEGFAVGLVPPGREEDDKAESKVARGPRLFAGPVVRPPEGQQE</sequence>
<evidence type="ECO:0000256" key="1">
    <source>
        <dbReference type="SAM" id="MobiDB-lite"/>
    </source>
</evidence>
<feature type="compositionally biased region" description="Basic and acidic residues" evidence="1">
    <location>
        <begin position="795"/>
        <end position="806"/>
    </location>
</feature>
<name>A0ABQ8UI81_9EUKA</name>
<feature type="region of interest" description="Disordered" evidence="1">
    <location>
        <begin position="672"/>
        <end position="696"/>
    </location>
</feature>
<reference evidence="2" key="1">
    <citation type="journal article" date="2022" name="bioRxiv">
        <title>Genomics of Preaxostyla Flagellates Illuminates Evolutionary Transitions and the Path Towards Mitochondrial Loss.</title>
        <authorList>
            <person name="Novak L.V.F."/>
            <person name="Treitli S.C."/>
            <person name="Pyrih J."/>
            <person name="Halakuc P."/>
            <person name="Pipaliya S.V."/>
            <person name="Vacek V."/>
            <person name="Brzon O."/>
            <person name="Soukal P."/>
            <person name="Eme L."/>
            <person name="Dacks J.B."/>
            <person name="Karnkowska A."/>
            <person name="Elias M."/>
            <person name="Hampl V."/>
        </authorList>
    </citation>
    <scope>NUCLEOTIDE SEQUENCE</scope>
    <source>
        <strain evidence="2">RCP-MX</strain>
    </source>
</reference>
<evidence type="ECO:0000313" key="2">
    <source>
        <dbReference type="EMBL" id="KAJ4458938.1"/>
    </source>
</evidence>
<feature type="region of interest" description="Disordered" evidence="1">
    <location>
        <begin position="792"/>
        <end position="826"/>
    </location>
</feature>
<feature type="region of interest" description="Disordered" evidence="1">
    <location>
        <begin position="365"/>
        <end position="385"/>
    </location>
</feature>
<dbReference type="Proteomes" id="UP001141327">
    <property type="component" value="Unassembled WGS sequence"/>
</dbReference>